<dbReference type="NCBIfam" id="TIGR01509">
    <property type="entry name" value="HAD-SF-IA-v3"/>
    <property type="match status" value="1"/>
</dbReference>
<organism evidence="1 2">
    <name type="scientific">Bordetella genomosp. 5</name>
    <dbReference type="NCBI Taxonomy" id="1395608"/>
    <lineage>
        <taxon>Bacteria</taxon>
        <taxon>Pseudomonadati</taxon>
        <taxon>Pseudomonadota</taxon>
        <taxon>Betaproteobacteria</taxon>
        <taxon>Burkholderiales</taxon>
        <taxon>Alcaligenaceae</taxon>
        <taxon>Bordetella</taxon>
    </lineage>
</organism>
<evidence type="ECO:0000313" key="2">
    <source>
        <dbReference type="Proteomes" id="UP000216913"/>
    </source>
</evidence>
<comment type="caution">
    <text evidence="1">The sequence shown here is derived from an EMBL/GenBank/DDBJ whole genome shotgun (WGS) entry which is preliminary data.</text>
</comment>
<dbReference type="InterPro" id="IPR023214">
    <property type="entry name" value="HAD_sf"/>
</dbReference>
<dbReference type="NCBIfam" id="TIGR01993">
    <property type="entry name" value="Pyr-5-nucltdase"/>
    <property type="match status" value="1"/>
</dbReference>
<name>A0A261U0C6_9BORD</name>
<dbReference type="Proteomes" id="UP000216913">
    <property type="component" value="Unassembled WGS sequence"/>
</dbReference>
<dbReference type="Gene3D" id="1.10.150.450">
    <property type="match status" value="1"/>
</dbReference>
<dbReference type="EMBL" id="NEVP01000001">
    <property type="protein sequence ID" value="OZI55398.1"/>
    <property type="molecule type" value="Genomic_DNA"/>
</dbReference>
<proteinExistence type="predicted"/>
<dbReference type="SFLD" id="SFLDG01132">
    <property type="entry name" value="C1.5.3:_5'-Nucleotidase_Like"/>
    <property type="match status" value="1"/>
</dbReference>
<evidence type="ECO:0000313" key="1">
    <source>
        <dbReference type="EMBL" id="OZI55398.1"/>
    </source>
</evidence>
<gene>
    <name evidence="1" type="ORF">CAL25_03070</name>
</gene>
<protein>
    <submittedName>
        <fullName evidence="1">Pyrimidine 5'-nucleotidase</fullName>
    </submittedName>
</protein>
<reference evidence="1 2" key="1">
    <citation type="submission" date="2017-05" db="EMBL/GenBank/DDBJ databases">
        <title>Complete and WGS of Bordetella genogroups.</title>
        <authorList>
            <person name="Spilker T."/>
            <person name="LiPuma J."/>
        </authorList>
    </citation>
    <scope>NUCLEOTIDE SEQUENCE [LARGE SCALE GENOMIC DNA]</scope>
    <source>
        <strain evidence="1 2">AU10456</strain>
    </source>
</reference>
<dbReference type="InterPro" id="IPR036412">
    <property type="entry name" value="HAD-like_sf"/>
</dbReference>
<accession>A0A261U0C6</accession>
<dbReference type="Gene3D" id="3.40.50.1000">
    <property type="entry name" value="HAD superfamily/HAD-like"/>
    <property type="match status" value="1"/>
</dbReference>
<dbReference type="SFLD" id="SFLDS00003">
    <property type="entry name" value="Haloacid_Dehalogenase"/>
    <property type="match status" value="1"/>
</dbReference>
<dbReference type="PANTHER" id="PTHR12725">
    <property type="entry name" value="HALOACID DEHALOGENASE-LIKE HYDROLASE"/>
    <property type="match status" value="1"/>
</dbReference>
<dbReference type="InterPro" id="IPR010237">
    <property type="entry name" value="Pyr-5-nucltdase"/>
</dbReference>
<dbReference type="RefSeq" id="WP_170948364.1">
    <property type="nucleotide sequence ID" value="NZ_NEVN01000001.1"/>
</dbReference>
<sequence length="254" mass="28746">MALRRLLLRPAARIRRGRRVSEAGGAGPGHGGRLWLFDLDNTLHDTSHAIFPQIDAGMTRAVMTALGVEADEANRLRKLYWQRYGATMIGLVRHHGVDPHAFLRDSHDFDVTTLVRAEKGLPAMLRALPGRKVLLTNAPLDYARAVLRHMGILRYFDSLWGIEEMRLHGEFRPKPSAALLRYVLAREGATPRQTVLVEDTLDNLRSARRIGLRTVHVYHPGTPFARGHRSRPSYVDLRVNSVTDLLLRRRPLRG</sequence>
<dbReference type="SFLD" id="SFLDG01129">
    <property type="entry name" value="C1.5:_HAD__Beta-PGM__Phosphata"/>
    <property type="match status" value="1"/>
</dbReference>
<dbReference type="AlphaFoldDB" id="A0A261U0C6"/>
<dbReference type="SUPFAM" id="SSF56784">
    <property type="entry name" value="HAD-like"/>
    <property type="match status" value="1"/>
</dbReference>
<dbReference type="InterPro" id="IPR006439">
    <property type="entry name" value="HAD-SF_hydro_IA"/>
</dbReference>
<keyword evidence="2" id="KW-1185">Reference proteome</keyword>
<dbReference type="Pfam" id="PF00702">
    <property type="entry name" value="Hydrolase"/>
    <property type="match status" value="1"/>
</dbReference>
<dbReference type="PANTHER" id="PTHR12725:SF117">
    <property type="entry name" value="HALOACID DEHALOGENASE-LIKE HYDROLASE"/>
    <property type="match status" value="1"/>
</dbReference>